<proteinExistence type="predicted"/>
<feature type="compositionally biased region" description="Basic and acidic residues" evidence="4">
    <location>
        <begin position="220"/>
        <end position="229"/>
    </location>
</feature>
<dbReference type="PROSITE" id="PS50127">
    <property type="entry name" value="UBC_2"/>
    <property type="match status" value="1"/>
</dbReference>
<dbReference type="Gene3D" id="3.10.110.10">
    <property type="entry name" value="Ubiquitin Conjugating Enzyme"/>
    <property type="match status" value="1"/>
</dbReference>
<organism evidence="6 7">
    <name type="scientific">Aspergillus puulaauensis</name>
    <dbReference type="NCBI Taxonomy" id="1220207"/>
    <lineage>
        <taxon>Eukaryota</taxon>
        <taxon>Fungi</taxon>
        <taxon>Dikarya</taxon>
        <taxon>Ascomycota</taxon>
        <taxon>Pezizomycotina</taxon>
        <taxon>Eurotiomycetes</taxon>
        <taxon>Eurotiomycetidae</taxon>
        <taxon>Eurotiales</taxon>
        <taxon>Aspergillaceae</taxon>
        <taxon>Aspergillus</taxon>
    </lineage>
</organism>
<dbReference type="InterPro" id="IPR000608">
    <property type="entry name" value="UBC"/>
</dbReference>
<dbReference type="FunFam" id="3.10.110.10:FF:000077">
    <property type="entry name" value="Ubiquitin conjugating enzyme E2"/>
    <property type="match status" value="1"/>
</dbReference>
<dbReference type="EMBL" id="AP024447">
    <property type="protein sequence ID" value="BCS25880.1"/>
    <property type="molecule type" value="Genomic_DNA"/>
</dbReference>
<feature type="region of interest" description="Disordered" evidence="4">
    <location>
        <begin position="170"/>
        <end position="404"/>
    </location>
</feature>
<feature type="compositionally biased region" description="Basic residues" evidence="4">
    <location>
        <begin position="453"/>
        <end position="464"/>
    </location>
</feature>
<protein>
    <recommendedName>
        <fullName evidence="5">UBC core domain-containing protein</fullName>
    </recommendedName>
</protein>
<dbReference type="PROSITE" id="PS00183">
    <property type="entry name" value="UBC_1"/>
    <property type="match status" value="1"/>
</dbReference>
<dbReference type="SMART" id="SM00212">
    <property type="entry name" value="UBCc"/>
    <property type="match status" value="1"/>
</dbReference>
<dbReference type="InterPro" id="IPR023313">
    <property type="entry name" value="UBQ-conjugating_AS"/>
</dbReference>
<gene>
    <name evidence="6" type="ORF">APUU_50591S</name>
</gene>
<feature type="domain" description="UBC core" evidence="5">
    <location>
        <begin position="3"/>
        <end position="156"/>
    </location>
</feature>
<reference evidence="6" key="1">
    <citation type="submission" date="2021-01" db="EMBL/GenBank/DDBJ databases">
        <authorList>
            <consortium name="Aspergillus puulaauensis MK2 genome sequencing consortium"/>
            <person name="Kazuki M."/>
            <person name="Futagami T."/>
        </authorList>
    </citation>
    <scope>NUCLEOTIDE SEQUENCE</scope>
    <source>
        <strain evidence="6">MK2</strain>
    </source>
</reference>
<evidence type="ECO:0000259" key="5">
    <source>
        <dbReference type="PROSITE" id="PS50127"/>
    </source>
</evidence>
<feature type="compositionally biased region" description="Polar residues" evidence="4">
    <location>
        <begin position="298"/>
        <end position="319"/>
    </location>
</feature>
<dbReference type="AlphaFoldDB" id="A0A7R7XQP3"/>
<feature type="active site" description="Glycyl thioester intermediate" evidence="3">
    <location>
        <position position="94"/>
    </location>
</feature>
<dbReference type="Pfam" id="PF00179">
    <property type="entry name" value="UQ_con"/>
    <property type="match status" value="1"/>
</dbReference>
<dbReference type="GO" id="GO:0016740">
    <property type="term" value="F:transferase activity"/>
    <property type="evidence" value="ECO:0007669"/>
    <property type="project" value="UniProtKB-KW"/>
</dbReference>
<dbReference type="RefSeq" id="XP_041558074.1">
    <property type="nucleotide sequence ID" value="XM_041705605.1"/>
</dbReference>
<dbReference type="PANTHER" id="PTHR24068">
    <property type="entry name" value="UBIQUITIN-CONJUGATING ENZYME E2"/>
    <property type="match status" value="1"/>
</dbReference>
<evidence type="ECO:0000256" key="4">
    <source>
        <dbReference type="SAM" id="MobiDB-lite"/>
    </source>
</evidence>
<keyword evidence="1" id="KW-0808">Transferase</keyword>
<evidence type="ECO:0000313" key="6">
    <source>
        <dbReference type="EMBL" id="BCS25880.1"/>
    </source>
</evidence>
<dbReference type="InterPro" id="IPR016135">
    <property type="entry name" value="UBQ-conjugating_enzyme/RWD"/>
</dbReference>
<evidence type="ECO:0000256" key="3">
    <source>
        <dbReference type="PROSITE-ProRule" id="PRU10133"/>
    </source>
</evidence>
<reference evidence="6" key="2">
    <citation type="submission" date="2021-02" db="EMBL/GenBank/DDBJ databases">
        <title>Aspergillus puulaauensis MK2 genome sequence.</title>
        <authorList>
            <person name="Futagami T."/>
            <person name="Mori K."/>
            <person name="Kadooka C."/>
            <person name="Tanaka T."/>
        </authorList>
    </citation>
    <scope>NUCLEOTIDE SEQUENCE</scope>
    <source>
        <strain evidence="6">MK2</strain>
    </source>
</reference>
<evidence type="ECO:0000256" key="1">
    <source>
        <dbReference type="ARBA" id="ARBA00022679"/>
    </source>
</evidence>
<name>A0A7R7XQP3_9EURO</name>
<dbReference type="SUPFAM" id="SSF54495">
    <property type="entry name" value="UBC-like"/>
    <property type="match status" value="1"/>
</dbReference>
<accession>A0A7R7XQP3</accession>
<keyword evidence="7" id="KW-1185">Reference proteome</keyword>
<feature type="compositionally biased region" description="Low complexity" evidence="4">
    <location>
        <begin position="419"/>
        <end position="435"/>
    </location>
</feature>
<evidence type="ECO:0000313" key="7">
    <source>
        <dbReference type="Proteomes" id="UP000654913"/>
    </source>
</evidence>
<dbReference type="KEGG" id="apuu:APUU_50591S"/>
<keyword evidence="2" id="KW-0833">Ubl conjugation pathway</keyword>
<dbReference type="Proteomes" id="UP000654913">
    <property type="component" value="Chromosome 5"/>
</dbReference>
<dbReference type="GeneID" id="64975885"/>
<sequence length="464" mass="51059">MVSKLRRLAADHAALHEELPPNYLFPPDDAHSSSSDDITQLTTLLAGPQGTPYSQGLWRLHLKLPEDYPKSPPKATFRTRIWHPNVEESTGAVCVDTLKRDWKSTLTLKDVLITISCLLIYPNPDSALNSTAGALLQENYDAFARQAKLMTSIHAPSPDDMRSEVMEAKMRGEENGTTVPEQEDTSRSLHPLKGTKVQTVTMKKKPARKEANRAQSQDAENTRPHHEPLEQPPSDDENENPACVSKENDPSLSPSPVKLAPPLSPRKNAHGKRPLSVLTTSMDIEPSFLEPEEMDTTDGMTASERNIAANTTPTRSWMSQERDSSPQRKSPKLSLLNRGLNNDVHWPLREDNSIGLDLQIYEDDDSSGSDSHRPSSSSGDGKNPNSCFSLGPLKDQDLDPVALKTQQYSERAHPLAILTSSSNTPHSYSSGPSSNLLQKPVSGTRKVSGSGLKKAKPRIGIRRL</sequence>
<evidence type="ECO:0000256" key="2">
    <source>
        <dbReference type="ARBA" id="ARBA00022786"/>
    </source>
</evidence>
<feature type="region of interest" description="Disordered" evidence="4">
    <location>
        <begin position="417"/>
        <end position="464"/>
    </location>
</feature>
<dbReference type="OrthoDB" id="10069349at2759"/>
<dbReference type="CDD" id="cd23804">
    <property type="entry name" value="UBCc_UBE2S"/>
    <property type="match status" value="1"/>
</dbReference>